<dbReference type="Gene3D" id="3.30.559.30">
    <property type="entry name" value="Nonribosomal peptide synthetase, condensation domain"/>
    <property type="match status" value="4"/>
</dbReference>
<keyword evidence="1" id="KW-0596">Phosphopantetheine</keyword>
<feature type="domain" description="Carrier" evidence="5">
    <location>
        <begin position="2166"/>
        <end position="2244"/>
    </location>
</feature>
<keyword evidence="3" id="KW-0436">Ligase</keyword>
<dbReference type="Pfam" id="PF00550">
    <property type="entry name" value="PP-binding"/>
    <property type="match status" value="3"/>
</dbReference>
<name>A0A9P5CNA7_CRYP1</name>
<evidence type="ECO:0000313" key="6">
    <source>
        <dbReference type="EMBL" id="KAF3763941.1"/>
    </source>
</evidence>
<dbReference type="PROSITE" id="PS00455">
    <property type="entry name" value="AMP_BINDING"/>
    <property type="match status" value="3"/>
</dbReference>
<dbReference type="InterPro" id="IPR000873">
    <property type="entry name" value="AMP-dep_synth/lig_dom"/>
</dbReference>
<dbReference type="InterPro" id="IPR010071">
    <property type="entry name" value="AA_adenyl_dom"/>
</dbReference>
<dbReference type="CDD" id="cd19542">
    <property type="entry name" value="CT_NRPS-like"/>
    <property type="match status" value="1"/>
</dbReference>
<evidence type="ECO:0000256" key="3">
    <source>
        <dbReference type="ARBA" id="ARBA00022598"/>
    </source>
</evidence>
<dbReference type="FunFam" id="1.10.1200.10:FF:000005">
    <property type="entry name" value="Nonribosomal peptide synthetase 1"/>
    <property type="match status" value="1"/>
</dbReference>
<gene>
    <name evidence="6" type="ORF">M406DRAFT_10611</name>
</gene>
<evidence type="ECO:0000256" key="1">
    <source>
        <dbReference type="ARBA" id="ARBA00022450"/>
    </source>
</evidence>
<dbReference type="InterPro" id="IPR009081">
    <property type="entry name" value="PP-bd_ACP"/>
</dbReference>
<feature type="non-terminal residue" evidence="6">
    <location>
        <position position="1"/>
    </location>
</feature>
<dbReference type="RefSeq" id="XP_040774902.1">
    <property type="nucleotide sequence ID" value="XM_040915180.1"/>
</dbReference>
<dbReference type="NCBIfam" id="NF003417">
    <property type="entry name" value="PRK04813.1"/>
    <property type="match status" value="3"/>
</dbReference>
<dbReference type="GO" id="GO:0005737">
    <property type="term" value="C:cytoplasm"/>
    <property type="evidence" value="ECO:0007669"/>
    <property type="project" value="TreeGrafter"/>
</dbReference>
<dbReference type="InterPro" id="IPR023213">
    <property type="entry name" value="CAT-like_dom_sf"/>
</dbReference>
<dbReference type="Gene3D" id="3.30.559.10">
    <property type="entry name" value="Chloramphenicol acetyltransferase-like domain"/>
    <property type="match status" value="4"/>
</dbReference>
<dbReference type="Gene3D" id="3.40.50.12780">
    <property type="entry name" value="N-terminal domain of ligase-like"/>
    <property type="match status" value="3"/>
</dbReference>
<dbReference type="SUPFAM" id="SSF52777">
    <property type="entry name" value="CoA-dependent acyltransferases"/>
    <property type="match status" value="8"/>
</dbReference>
<dbReference type="InterPro" id="IPR001242">
    <property type="entry name" value="Condensation_dom"/>
</dbReference>
<dbReference type="NCBIfam" id="TIGR01733">
    <property type="entry name" value="AA-adenyl-dom"/>
    <property type="match status" value="2"/>
</dbReference>
<dbReference type="OrthoDB" id="416786at2759"/>
<dbReference type="Pfam" id="PF00501">
    <property type="entry name" value="AMP-binding"/>
    <property type="match status" value="3"/>
</dbReference>
<comment type="caution">
    <text evidence="6">The sequence shown here is derived from an EMBL/GenBank/DDBJ whole genome shotgun (WGS) entry which is preliminary data.</text>
</comment>
<dbReference type="InterPro" id="IPR045851">
    <property type="entry name" value="AMP-bd_C_sf"/>
</dbReference>
<dbReference type="GeneID" id="63832309"/>
<dbReference type="EMBL" id="MU032349">
    <property type="protein sequence ID" value="KAF3763941.1"/>
    <property type="molecule type" value="Genomic_DNA"/>
</dbReference>
<feature type="domain" description="Carrier" evidence="5">
    <location>
        <begin position="3284"/>
        <end position="3360"/>
    </location>
</feature>
<dbReference type="Gene3D" id="3.30.300.30">
    <property type="match status" value="3"/>
</dbReference>
<dbReference type="FunFam" id="3.30.559.30:FF:000003">
    <property type="entry name" value="Nonribosomal peptide synthase SidD"/>
    <property type="match status" value="1"/>
</dbReference>
<dbReference type="SUPFAM" id="SSF56801">
    <property type="entry name" value="Acetyl-CoA synthetase-like"/>
    <property type="match status" value="3"/>
</dbReference>
<organism evidence="6 7">
    <name type="scientific">Cryphonectria parasitica (strain ATCC 38755 / EP155)</name>
    <dbReference type="NCBI Taxonomy" id="660469"/>
    <lineage>
        <taxon>Eukaryota</taxon>
        <taxon>Fungi</taxon>
        <taxon>Dikarya</taxon>
        <taxon>Ascomycota</taxon>
        <taxon>Pezizomycotina</taxon>
        <taxon>Sordariomycetes</taxon>
        <taxon>Sordariomycetidae</taxon>
        <taxon>Diaporthales</taxon>
        <taxon>Cryphonectriaceae</taxon>
        <taxon>Cryphonectria-Endothia species complex</taxon>
        <taxon>Cryphonectria</taxon>
    </lineage>
</organism>
<dbReference type="SMART" id="SM00823">
    <property type="entry name" value="PKS_PP"/>
    <property type="match status" value="3"/>
</dbReference>
<dbReference type="InterPro" id="IPR036736">
    <property type="entry name" value="ACP-like_sf"/>
</dbReference>
<dbReference type="GO" id="GO:0043041">
    <property type="term" value="P:amino acid activation for nonribosomal peptide biosynthetic process"/>
    <property type="evidence" value="ECO:0007669"/>
    <property type="project" value="TreeGrafter"/>
</dbReference>
<keyword evidence="2" id="KW-0597">Phosphoprotein</keyword>
<feature type="non-terminal residue" evidence="6">
    <location>
        <position position="3824"/>
    </location>
</feature>
<dbReference type="FunFam" id="3.30.300.30:FF:000015">
    <property type="entry name" value="Nonribosomal peptide synthase SidD"/>
    <property type="match status" value="3"/>
</dbReference>
<accession>A0A9P5CNA7</accession>
<evidence type="ECO:0000259" key="5">
    <source>
        <dbReference type="PROSITE" id="PS50075"/>
    </source>
</evidence>
<dbReference type="GO" id="GO:0044550">
    <property type="term" value="P:secondary metabolite biosynthetic process"/>
    <property type="evidence" value="ECO:0007669"/>
    <property type="project" value="TreeGrafter"/>
</dbReference>
<dbReference type="GO" id="GO:0016874">
    <property type="term" value="F:ligase activity"/>
    <property type="evidence" value="ECO:0007669"/>
    <property type="project" value="UniProtKB-KW"/>
</dbReference>
<dbReference type="InterPro" id="IPR042099">
    <property type="entry name" value="ANL_N_sf"/>
</dbReference>
<protein>
    <recommendedName>
        <fullName evidence="5">Carrier domain-containing protein</fullName>
    </recommendedName>
</protein>
<dbReference type="Gene3D" id="1.10.1200.10">
    <property type="entry name" value="ACP-like"/>
    <property type="match status" value="3"/>
</dbReference>
<keyword evidence="7" id="KW-1185">Reference proteome</keyword>
<dbReference type="PANTHER" id="PTHR45527">
    <property type="entry name" value="NONRIBOSOMAL PEPTIDE SYNTHETASE"/>
    <property type="match status" value="1"/>
</dbReference>
<dbReference type="PROSITE" id="PS50075">
    <property type="entry name" value="CARRIER"/>
    <property type="match status" value="3"/>
</dbReference>
<evidence type="ECO:0000256" key="2">
    <source>
        <dbReference type="ARBA" id="ARBA00022553"/>
    </source>
</evidence>
<dbReference type="GO" id="GO:0031177">
    <property type="term" value="F:phosphopantetheine binding"/>
    <property type="evidence" value="ECO:0007669"/>
    <property type="project" value="InterPro"/>
</dbReference>
<feature type="domain" description="Carrier" evidence="5">
    <location>
        <begin position="1038"/>
        <end position="1114"/>
    </location>
</feature>
<sequence>EELNNTPITPTLSDFPQLHATYPALDSLFTRLQSVTPDPLTALQAIGPCSPMQDNFLVSQRKTPDAYQCRFVVRIDALVPGSKLDPEAVKAHWAQIIARHPILRTTFVESDTRLGRFDQVVWKSIAPWVLTYPDATAIFNDTDFPTYAAHQPQHRLSIAPAPKGGAFVKLDISHALFDGQSTEVLMRDFCFSYLDALETDDALPYLDFTAGELQADTAPTSAYWARYMDNAQGSYLPVRHSLETSGLQSIQAQTVLSPGALSSFCGQYGVTPANICQVAWGLVLRSFANSDDVCFAYVTARRQTPLAGIQDAVGPFLDVLFCRLNMEGSAGVSELLSLANQDFLASLEHQNTTIAMKNDAHGTSVREWGNTILSFTRAVPAREYARAGLAFELLQRATPTDYDVSVNIDIGADNLDFNLDFWESKMDRPLAQSILGVFQEAISFVLRSGSQETIHKFSPLTEAHKAELGRSLGPSGENTFFACSEVCIHDLVQEIAARQPRSPAVCAWDGTWTFEQLVDSASALSRVLILEQSVKPDNTTVGICMEKSKWTVVAMLAVLMSGAAIVPVGADDPRAEELLRSANASFVLASHNTCDRVRAMSFPVIVVGDINSLKSTTAQENGDVRPLVAPDSPAWILFTSGSSGKPKGVVLEHRALSTSLLAQGKAFEIGPGVRTLQFAAYTFADSIPDIFGTLVMGGCVCAPSEEERTTDLARAMHKLLVNQATLTSTVAGLLLDPKEAPALRRLILSGEMPSTAVVKKWLPYTQVVNGYGQSEASVFACCGQITDPEDAANIGLPIAGRCWVVQPDDYNRLCPIGGPGELLIESPALARGYLNDTDRTASVFVDNPTFLEELAPSSSSSTSTPYPRRMYRTGDLVRQNSLNGTLTFLGRQDTQIKIRGQRVELGEIESTIAPLLPADTFSSVVVSLVKLSSPVQSEPKLVAALEVSSSLITSDEDTIRPLNPTELSLVLKTSMEMLQDTLLVKLPVYMVPGLFVPMTKLPVNASKKVDRRALQTILEAMDDAQIKALMLVDESQQQPRTETELQLQDLWAVAFSRPAESISIKEHFFQAGGDSVTAVRMVAAGRNVGIALTVADIFKYPRIEDLARVLEDVDDAATAQAAPGNDPQPFQLWEDHSDDDLLTLAAQCNVKVGQIEDVYPCTPLQEGLVAITAQRARADAYMVQRCYRIAEDVPLEGFQAAWERLVELITILRTRIAMSSRGVAVQVVVDEVVNWQQNHRGRSLFEYLQEDSQVPFDYGQPLTRVALINGGEPEDDHRYFVWSIHHSLFDGWSTVQTLNLLARLWTGQQLTSPPVPMSRFIQYLAHQDKEASRQFWKRHLHNVTSSRFPVLPHVEYQPSPIQKLTRQVTLDADRKSTVTTSTLLRATWAILLASYTGTQEAVMLLTLSGRNAPVPGILNILAPTLTSVPFRVSILPRQSLYDFLQEVQSRTTEMIPFEHTGLQNIRRLVPDLGGDFDPGHVFTVQASPPPEEGNSQAALTDRLERLGSDRDGLQSYALTLDCIIDQEDSSVTLEARFDADVLPSAHAESILAHFDYVLLIQSLAEDPSRRIKDFARPSMKDLAKIQAWNHCNETQTEPQDTAHELVQQRLLMHPDRVAVDAWDGTLTGRELDEASNSLAGYLISEAQVTADTLVGFCMNKSKWAIVAMLGILKSGGAVVPFSVQEPLSRIEMTARSSGTKIMVGDKEHVARLEAFKSQGMRVIAVQDVLREVPTHTAAPPTASVSSDNIAFVMHTSGSTGTPKGVVVSHASLCASMKAWTKNPDVGFGPQARILQFTAFTFDPANHEILSGLYSGGCVCVPSEYDRFNNMDKFIQDFQITTATLTPSVARTITPEALPSLQTLVLMGEAVKPSDVEAWLDRGSSKLVNAYGPTECTIIVSVSRPLSVNHQAPIIGYPLENVKMWVTQPDDFNSLCPVGAPGELLVEGPLVANGYLHDAKQTAATFVTDPAFVKQLSYDGEQQYTNRRMYRTGDIVRQNQDGSLTYIGRRDNQIKINGQRVETSEIENAILRAASPDLVQMACVALVAPLGKTNTAEEPRLLAAVQIGTAYIASVSDEVSDGIETEFGLCKASTSLLLELDELRRSLLDILPSYMVPSVMVPFNKIPLTSAGKVDRPTVRHALSTLSEAQLNTILPITSATSMSKRSPSSSTERKLQSLWASVLQKAPEFISNDDDFFQVGGDSISAMKLVAAARRAQPPVILTVATIFQHPRLSDLAAAMDKETHSTNGFSSSPETQKADSAPFALLGRASPNLLDHQIGSLSEQCGVSPEDIEDVYPCAPLQEGLIAITTKRPDKYVLRRVFRIHGDVHVFKKAWEKLWESLAIMRTRIVPGKAGALQVVVREPVHWQYASSLAGYMEQDRSDHMTYGSRLCRIAIINDTSASGHKHVVWTMHHSIYDGWSMLRTMDMLTRLVRNEPVPQPVPMSRFIRYLQDQNEESTRLFWRKHLGSANVIKFPELPIDPSFLPQSTQHARRHISRRSREALGSVTTSNLLRAAWAVLLAAYAGTDTDEVIIMAALSGRQAPVDGILNMVGPTVATVPVRVQIPQQDSLPTFLSRVQQDAVDMIPHEHTGLQNIKRYVPELDEGLFTPAHLFTVQAVIEGDDEVLQPSSSTSEMATAVNGSAKILTSVEKDDRSDDAIQGYAFNMECTIITDKEIDVDIWFDQTTISASQVHRILEQYENIVQQLFRYSNDESRLVCQLSLISPEDHSQISTWNKTVPERTTQCIHEILQEIAARQPDAPAICSWDGDLTYRELVETGSRLAHYLHNLHKGVGPEALLGLCMSKSKWALVAAVAILQAGAGVVPLGIGHPVVRIQTIVENTGTQLILTDKEQAERLSSLNGATTIIIDDALMNSLPPYTPTPACSTVTADNVSYVVFTSGSTGTPKGSVLEHGALAASLLKHSRMLHLEQNSRALQFAAFTFDNSISDIFATLFQGGCVCEPSEDDRVSNLAKAVWDLRVNFLSLTPTVAAMLRPQDVPPIEVLVVGGEPLDPNVIDIWGKSSAIINSYGPSECSILVACSRPLTERRDAPNVGLPVACCFWVVSPNDYNRLSPIGAPGELLLQGAQLGRGYINEPEKTAKAFVVNPTWVQDFPIARNQRLYRSGDLVRQNPDQSLTMLGRRDTQVKIHGQRVEIGEIESWIVRLMPEVRKAAVDYIALAHGRGDRVLVAALEMETTSTTKSAPVAVAQTSPVLRRRLEQLRTELRAVIPSYMIPNNFLPVTRLPLNPSSKLDRLALRNFFATLSASDWNHYLFSNASDKSVATETEALLRQLWATVLSFDENLIGREDKLFDLGGDSVVAMRLAGLAREAGLQLTVADILGTQVLEKMASAAREISPNSLAALRPDQYRRFSLVPDQQHKTAIVERTQRYDWFHTSGAEVVDVAPVTDFQAVSVEGMLSKSRMDLNYIGVDGTGPFDIDRLKTACLALIEQIETLRTAFVEDANHQFWQVILNAYKPNIREYLTDESIASFTETFIKQDMFGMPVQGRPPVDIAIITNTDGSNQHRILFRISHALYDAHSLPLVWETLMAVYKGTAVHPHASFVSYLSDIHSRIDESSSLSYWRQFLAGSVMPQLGQESHQNEVTTTSTKHLKASFLPKETLHIPTSVSSGMMPAVIVKAAWGLVLIEHTGLSDLIFAEASTGRNAVSPAVADAHGCCVTALPFRFVMPAKEDAGGVRTISELLDAVLDQQTKSIQHETIGTQRIINDCAPSSSWNRLTSLINHQRAPEASGFVLGETEYIPSFLDSAEDGGFYMLPDISISATQGPGSLEIRLGHAVDVVDAGVAARLLRGLCAAIKAI</sequence>
<dbReference type="CDD" id="cd19545">
    <property type="entry name" value="FUM14_C_NRPS-like"/>
    <property type="match status" value="2"/>
</dbReference>
<dbReference type="SUPFAM" id="SSF47336">
    <property type="entry name" value="ACP-like"/>
    <property type="match status" value="3"/>
</dbReference>
<reference evidence="6" key="1">
    <citation type="journal article" date="2020" name="Phytopathology">
        <title>Genome sequence of the chestnut blight fungus Cryphonectria parasitica EP155: A fundamental resource for an archetypical invasive plant pathogen.</title>
        <authorList>
            <person name="Crouch J.A."/>
            <person name="Dawe A."/>
            <person name="Aerts A."/>
            <person name="Barry K."/>
            <person name="Churchill A.C.L."/>
            <person name="Grimwood J."/>
            <person name="Hillman B."/>
            <person name="Milgroom M.G."/>
            <person name="Pangilinan J."/>
            <person name="Smith M."/>
            <person name="Salamov A."/>
            <person name="Schmutz J."/>
            <person name="Yadav J."/>
            <person name="Grigoriev I.V."/>
            <person name="Nuss D."/>
        </authorList>
    </citation>
    <scope>NUCLEOTIDE SEQUENCE</scope>
    <source>
        <strain evidence="6">EP155</strain>
    </source>
</reference>
<comment type="similarity">
    <text evidence="4">Belongs to the NRP synthetase family.</text>
</comment>
<dbReference type="Pfam" id="PF00668">
    <property type="entry name" value="Condensation"/>
    <property type="match status" value="4"/>
</dbReference>
<proteinExistence type="inferred from homology"/>
<dbReference type="FunFam" id="3.40.50.12780:FF:000014">
    <property type="entry name" value="Nonribosomal peptide synthetase 1"/>
    <property type="match status" value="1"/>
</dbReference>
<dbReference type="CDD" id="cd05918">
    <property type="entry name" value="A_NRPS_SidN3_like"/>
    <property type="match status" value="3"/>
</dbReference>
<dbReference type="InterPro" id="IPR020806">
    <property type="entry name" value="PKS_PP-bd"/>
</dbReference>
<dbReference type="InterPro" id="IPR020845">
    <property type="entry name" value="AMP-binding_CS"/>
</dbReference>
<evidence type="ECO:0000256" key="4">
    <source>
        <dbReference type="ARBA" id="ARBA00029454"/>
    </source>
</evidence>
<dbReference type="PROSITE" id="PS00012">
    <property type="entry name" value="PHOSPHOPANTETHEINE"/>
    <property type="match status" value="2"/>
</dbReference>
<dbReference type="InterPro" id="IPR006162">
    <property type="entry name" value="Ppantetheine_attach_site"/>
</dbReference>
<dbReference type="PANTHER" id="PTHR45527:SF16">
    <property type="entry name" value="NONRIBOSOMAL PEPTIDE SYNTHASE ATNA-RELATED"/>
    <property type="match status" value="1"/>
</dbReference>
<dbReference type="Proteomes" id="UP000803844">
    <property type="component" value="Unassembled WGS sequence"/>
</dbReference>
<evidence type="ECO:0000313" key="7">
    <source>
        <dbReference type="Proteomes" id="UP000803844"/>
    </source>
</evidence>